<feature type="signal peptide" evidence="1">
    <location>
        <begin position="1"/>
        <end position="19"/>
    </location>
</feature>
<keyword evidence="1" id="KW-0732">Signal</keyword>
<gene>
    <name evidence="2" type="ORF">Sxan_24150</name>
</gene>
<evidence type="ECO:0000313" key="2">
    <source>
        <dbReference type="EMBL" id="GHI85051.1"/>
    </source>
</evidence>
<proteinExistence type="predicted"/>
<evidence type="ECO:0000313" key="3">
    <source>
        <dbReference type="Proteomes" id="UP000600026"/>
    </source>
</evidence>
<dbReference type="RefSeq" id="WP_031139495.1">
    <property type="nucleotide sequence ID" value="NZ_BNEE01000006.1"/>
</dbReference>
<name>A0A919GUY7_9ACTN</name>
<evidence type="ECO:0008006" key="4">
    <source>
        <dbReference type="Google" id="ProtNLM"/>
    </source>
</evidence>
<keyword evidence="3" id="KW-1185">Reference proteome</keyword>
<feature type="chain" id="PRO_5037042232" description="Secreted protein" evidence="1">
    <location>
        <begin position="20"/>
        <end position="231"/>
    </location>
</feature>
<reference evidence="2" key="1">
    <citation type="submission" date="2020-09" db="EMBL/GenBank/DDBJ databases">
        <title>Whole genome shotgun sequence of Streptomyces xanthophaeus NBRC 12829.</title>
        <authorList>
            <person name="Komaki H."/>
            <person name="Tamura T."/>
        </authorList>
    </citation>
    <scope>NUCLEOTIDE SEQUENCE</scope>
    <source>
        <strain evidence="2">NBRC 12829</strain>
    </source>
</reference>
<evidence type="ECO:0000256" key="1">
    <source>
        <dbReference type="SAM" id="SignalP"/>
    </source>
</evidence>
<organism evidence="2 3">
    <name type="scientific">Streptomyces xanthophaeus</name>
    <dbReference type="NCBI Taxonomy" id="67385"/>
    <lineage>
        <taxon>Bacteria</taxon>
        <taxon>Bacillati</taxon>
        <taxon>Actinomycetota</taxon>
        <taxon>Actinomycetes</taxon>
        <taxon>Kitasatosporales</taxon>
        <taxon>Streptomycetaceae</taxon>
        <taxon>Streptomyces</taxon>
    </lineage>
</organism>
<dbReference type="EMBL" id="BNEE01000006">
    <property type="protein sequence ID" value="GHI85051.1"/>
    <property type="molecule type" value="Genomic_DNA"/>
</dbReference>
<protein>
    <recommendedName>
        <fullName evidence="4">Secreted protein</fullName>
    </recommendedName>
</protein>
<accession>A0A919GUY7</accession>
<sequence>MLLAAPFLASSVALAPAVAAQERAAEPGAVPMVSSCKLAPDGSAKPGSDTGYVLRLAGFPAKQSVQVDGPKTSFRATVNAKGELDRKGLRHGTYSVSYKVGQQSKRVTCATPPPQKPAGKQTVKITKLEVVVLTPAGTVIDCTKPTTAEFDGKITATGQGKVRYYWTYASSATPASPGTLDFNPRTTNHTLLHVVEVPGQANASKITTFVTLHLPDQKMSAQSAQVTFTCE</sequence>
<dbReference type="OrthoDB" id="4247459at2"/>
<dbReference type="Proteomes" id="UP000600026">
    <property type="component" value="Unassembled WGS sequence"/>
</dbReference>
<dbReference type="AlphaFoldDB" id="A0A919GUY7"/>
<comment type="caution">
    <text evidence="2">The sequence shown here is derived from an EMBL/GenBank/DDBJ whole genome shotgun (WGS) entry which is preliminary data.</text>
</comment>